<name>A0ABD5PUJ9_9EURY</name>
<organism evidence="8 9">
    <name type="scientific">Halosolutus amylolyticus</name>
    <dbReference type="NCBI Taxonomy" id="2932267"/>
    <lineage>
        <taxon>Archaea</taxon>
        <taxon>Methanobacteriati</taxon>
        <taxon>Methanobacteriota</taxon>
        <taxon>Stenosarchaea group</taxon>
        <taxon>Halobacteria</taxon>
        <taxon>Halobacteriales</taxon>
        <taxon>Natrialbaceae</taxon>
        <taxon>Halosolutus</taxon>
    </lineage>
</organism>
<feature type="transmembrane region" description="Helical" evidence="7">
    <location>
        <begin position="280"/>
        <end position="298"/>
    </location>
</feature>
<dbReference type="InterPro" id="IPR047218">
    <property type="entry name" value="YocR/YhdH-like"/>
</dbReference>
<reference evidence="8 9" key="1">
    <citation type="journal article" date="2019" name="Int. J. Syst. Evol. Microbiol.">
        <title>The Global Catalogue of Microorganisms (GCM) 10K type strain sequencing project: providing services to taxonomists for standard genome sequencing and annotation.</title>
        <authorList>
            <consortium name="The Broad Institute Genomics Platform"/>
            <consortium name="The Broad Institute Genome Sequencing Center for Infectious Disease"/>
            <person name="Wu L."/>
            <person name="Ma J."/>
        </authorList>
    </citation>
    <scope>NUCLEOTIDE SEQUENCE [LARGE SCALE GENOMIC DNA]</scope>
    <source>
        <strain evidence="8 9">WLHS5</strain>
    </source>
</reference>
<feature type="transmembrane region" description="Helical" evidence="7">
    <location>
        <begin position="90"/>
        <end position="118"/>
    </location>
</feature>
<evidence type="ECO:0000313" key="8">
    <source>
        <dbReference type="EMBL" id="MFC4544260.1"/>
    </source>
</evidence>
<dbReference type="Proteomes" id="UP001595898">
    <property type="component" value="Unassembled WGS sequence"/>
</dbReference>
<keyword evidence="3 6" id="KW-0812">Transmembrane</keyword>
<comment type="similarity">
    <text evidence="6">Belongs to the sodium:neurotransmitter symporter (SNF) (TC 2.A.22) family.</text>
</comment>
<dbReference type="GO" id="GO:0016020">
    <property type="term" value="C:membrane"/>
    <property type="evidence" value="ECO:0007669"/>
    <property type="project" value="UniProtKB-SubCell"/>
</dbReference>
<dbReference type="RefSeq" id="WP_250140996.1">
    <property type="nucleotide sequence ID" value="NZ_JALIQP010000003.1"/>
</dbReference>
<comment type="subcellular location">
    <subcellularLocation>
        <location evidence="1">Membrane</location>
        <topology evidence="1">Multi-pass membrane protein</topology>
    </subcellularLocation>
</comment>
<comment type="caution">
    <text evidence="8">The sequence shown here is derived from an EMBL/GenBank/DDBJ whole genome shotgun (WGS) entry which is preliminary data.</text>
</comment>
<dbReference type="PROSITE" id="PS50267">
    <property type="entry name" value="NA_NEUROTRAN_SYMP_3"/>
    <property type="match status" value="1"/>
</dbReference>
<feature type="transmembrane region" description="Helical" evidence="7">
    <location>
        <begin position="343"/>
        <end position="361"/>
    </location>
</feature>
<feature type="transmembrane region" description="Helical" evidence="7">
    <location>
        <begin position="12"/>
        <end position="32"/>
    </location>
</feature>
<evidence type="ECO:0000256" key="1">
    <source>
        <dbReference type="ARBA" id="ARBA00004141"/>
    </source>
</evidence>
<dbReference type="Pfam" id="PF00209">
    <property type="entry name" value="SNF"/>
    <property type="match status" value="2"/>
</dbReference>
<feature type="transmembrane region" description="Helical" evidence="7">
    <location>
        <begin position="213"/>
        <end position="240"/>
    </location>
</feature>
<dbReference type="AlphaFoldDB" id="A0ABD5PUJ9"/>
<evidence type="ECO:0000256" key="7">
    <source>
        <dbReference type="SAM" id="Phobius"/>
    </source>
</evidence>
<evidence type="ECO:0000313" key="9">
    <source>
        <dbReference type="Proteomes" id="UP001595898"/>
    </source>
</evidence>
<feature type="transmembrane region" description="Helical" evidence="7">
    <location>
        <begin position="138"/>
        <end position="159"/>
    </location>
</feature>
<dbReference type="SUPFAM" id="SSF161070">
    <property type="entry name" value="SNF-like"/>
    <property type="match status" value="1"/>
</dbReference>
<dbReference type="EMBL" id="JBHSFA010000011">
    <property type="protein sequence ID" value="MFC4544260.1"/>
    <property type="molecule type" value="Genomic_DNA"/>
</dbReference>
<dbReference type="CDD" id="cd10336">
    <property type="entry name" value="SLC6sbd_Tyt1-Like"/>
    <property type="match status" value="1"/>
</dbReference>
<keyword evidence="9" id="KW-1185">Reference proteome</keyword>
<feature type="transmembrane region" description="Helical" evidence="7">
    <location>
        <begin position="310"/>
        <end position="331"/>
    </location>
</feature>
<feature type="transmembrane region" description="Helical" evidence="7">
    <location>
        <begin position="415"/>
        <end position="436"/>
    </location>
</feature>
<keyword evidence="2 6" id="KW-0813">Transport</keyword>
<dbReference type="InterPro" id="IPR037272">
    <property type="entry name" value="SNS_sf"/>
</dbReference>
<feature type="transmembrane region" description="Helical" evidence="7">
    <location>
        <begin position="252"/>
        <end position="274"/>
    </location>
</feature>
<dbReference type="GO" id="GO:0015293">
    <property type="term" value="F:symporter activity"/>
    <property type="evidence" value="ECO:0007669"/>
    <property type="project" value="UniProtKB-KW"/>
</dbReference>
<feature type="transmembrane region" description="Helical" evidence="7">
    <location>
        <begin position="373"/>
        <end position="395"/>
    </location>
</feature>
<feature type="transmembrane region" description="Helical" evidence="7">
    <location>
        <begin position="44"/>
        <end position="69"/>
    </location>
</feature>
<keyword evidence="5 7" id="KW-0472">Membrane</keyword>
<keyword evidence="6" id="KW-0769">Symport</keyword>
<dbReference type="PROSITE" id="PS00610">
    <property type="entry name" value="NA_NEUROTRAN_SYMP_1"/>
    <property type="match status" value="1"/>
</dbReference>
<accession>A0ABD5PUJ9</accession>
<dbReference type="PANTHER" id="PTHR42948:SF1">
    <property type="entry name" value="TRANSPORTER"/>
    <property type="match status" value="1"/>
</dbReference>
<sequence>MSSIDIPREQWATRAGFILAAVGSAVGLGNIWRFPFLTAESGGAIFVLVYLLLVALIGLPVMLVEFVIGRRSERNPIGAFRRLGHPSWRFAGAIGAFAGFVILSYYSVVGGWVLQYIVASFSGGYGGDAELFFVETASGTNAIVSHAAFMGLVAGIVALGVREGLERAAKVMVPSVIVLLVILAGYGATLPNASTGYQFYLNPDVSTFASDAVSILPAAAGQAFFTLSLGMGVMITYSSYLGEDRDLLNDSIIIVVIDTFIAILAGLVVFPFLASQGVDLETGGGGAGAVFISLATAFESMPAGHLVGGLFFIMLAIAALSSAFSILEVVVSFVTDTFDVDRVPATIGLAAVIFVVGIPTATDLNYLDAYDLFANNILLIVGGLLLSIFIGWVYAPDALEELGQGRGGNGLFDTYWITVVRVVVPLVLLYTVYLAVVEYIEFLQGTFF</sequence>
<dbReference type="PRINTS" id="PR00176">
    <property type="entry name" value="NANEUSMPORT"/>
</dbReference>
<dbReference type="NCBIfam" id="NF037979">
    <property type="entry name" value="Na_transp"/>
    <property type="match status" value="1"/>
</dbReference>
<proteinExistence type="inferred from homology"/>
<evidence type="ECO:0000256" key="6">
    <source>
        <dbReference type="RuleBase" id="RU003732"/>
    </source>
</evidence>
<protein>
    <recommendedName>
        <fullName evidence="6">Transporter</fullName>
    </recommendedName>
</protein>
<evidence type="ECO:0000256" key="5">
    <source>
        <dbReference type="ARBA" id="ARBA00023136"/>
    </source>
</evidence>
<gene>
    <name evidence="8" type="ORF">ACFO5R_20230</name>
</gene>
<dbReference type="InterPro" id="IPR000175">
    <property type="entry name" value="Na/ntran_symport"/>
</dbReference>
<feature type="transmembrane region" description="Helical" evidence="7">
    <location>
        <begin position="171"/>
        <end position="193"/>
    </location>
</feature>
<evidence type="ECO:0000256" key="2">
    <source>
        <dbReference type="ARBA" id="ARBA00022448"/>
    </source>
</evidence>
<evidence type="ECO:0000256" key="4">
    <source>
        <dbReference type="ARBA" id="ARBA00022989"/>
    </source>
</evidence>
<keyword evidence="4 7" id="KW-1133">Transmembrane helix</keyword>
<dbReference type="PANTHER" id="PTHR42948">
    <property type="entry name" value="TRANSPORTER"/>
    <property type="match status" value="1"/>
</dbReference>
<evidence type="ECO:0000256" key="3">
    <source>
        <dbReference type="ARBA" id="ARBA00022692"/>
    </source>
</evidence>